<dbReference type="EC" id="2.4.1.17" evidence="5"/>
<dbReference type="Pfam" id="PF00201">
    <property type="entry name" value="UDPGT"/>
    <property type="match status" value="1"/>
</dbReference>
<dbReference type="InterPro" id="IPR050271">
    <property type="entry name" value="UDP-glycosyltransferase"/>
</dbReference>
<dbReference type="SUPFAM" id="SSF53756">
    <property type="entry name" value="UDP-Glycosyltransferase/glycogen phosphorylase"/>
    <property type="match status" value="1"/>
</dbReference>
<comment type="subcellular location">
    <subcellularLocation>
        <location evidence="5">Membrane</location>
        <topology evidence="5">Single-pass membrane protein</topology>
    </subcellularLocation>
</comment>
<dbReference type="CDD" id="cd03784">
    <property type="entry name" value="GT1_Gtf-like"/>
    <property type="match status" value="1"/>
</dbReference>
<dbReference type="FunFam" id="3.40.50.2000:FF:000050">
    <property type="entry name" value="UDP-glucuronosyltransferase"/>
    <property type="match status" value="1"/>
</dbReference>
<keyword evidence="7" id="KW-1185">Reference proteome</keyword>
<evidence type="ECO:0000256" key="5">
    <source>
        <dbReference type="RuleBase" id="RU362059"/>
    </source>
</evidence>
<sequence length="526" mass="59573">MQIDPRIWVLLPFLVSTIDALRILVLFPVNAKSHSILGQGVVTHLLKAGHEVVHITSYPRVKKEANLTEIDVGYIGQPPKHLAEKMDQFKIKNLVGKGNIADSTFFLQFLYDYNKRFLEDEKIVKLLSDPKEHYDVVVLEWFFSELVAGIAPLFQCPLVWVATTEAHAHVLRVIDEIPNPAYSVDLFSTSRPPLSFTERVTSLWGIVKKMVLGSLMFEPDQRDIYNNVFPPIAAKRGVTVPPYDEAIYNASLLLINSHPSIGTPFRLPQNAKYIAGYHVDSQPQPLPKELQKLMDESKQGVIYFSMGSNLKSVEMSDEMKKSLLDVFSKLKETVIWKFEEDMEKPLNVHFVKWAPQQSILAHPNCKLFITHGGQLSTTEAIHYGIPVIGVPVLGDQHINMKSVVEKGFGVKLDLAEDLADNLKGALYEVLHNPSYKIKAKEISQIFHDRTMAPGDELVFWIEHVVKTQGALHLRSPALHVPLYQKLFLDLLACIVIALVTLYYLLCFLLKKIRSKKPVKESKKKVK</sequence>
<dbReference type="OrthoDB" id="5835829at2759"/>
<feature type="transmembrane region" description="Helical" evidence="5">
    <location>
        <begin position="486"/>
        <end position="509"/>
    </location>
</feature>
<dbReference type="GO" id="GO:0016020">
    <property type="term" value="C:membrane"/>
    <property type="evidence" value="ECO:0007669"/>
    <property type="project" value="UniProtKB-SubCell"/>
</dbReference>
<dbReference type="PANTHER" id="PTHR48043">
    <property type="entry name" value="EG:EG0003.4 PROTEIN-RELATED"/>
    <property type="match status" value="1"/>
</dbReference>
<dbReference type="Gene3D" id="3.40.50.2000">
    <property type="entry name" value="Glycogen Phosphorylase B"/>
    <property type="match status" value="1"/>
</dbReference>
<keyword evidence="3 4" id="KW-0808">Transferase</keyword>
<accession>A0A921ZIH6</accession>
<organism evidence="6 7">
    <name type="scientific">Manduca sexta</name>
    <name type="common">Tobacco hawkmoth</name>
    <name type="synonym">Tobacco hornworm</name>
    <dbReference type="NCBI Taxonomy" id="7130"/>
    <lineage>
        <taxon>Eukaryota</taxon>
        <taxon>Metazoa</taxon>
        <taxon>Ecdysozoa</taxon>
        <taxon>Arthropoda</taxon>
        <taxon>Hexapoda</taxon>
        <taxon>Insecta</taxon>
        <taxon>Pterygota</taxon>
        <taxon>Neoptera</taxon>
        <taxon>Endopterygota</taxon>
        <taxon>Lepidoptera</taxon>
        <taxon>Glossata</taxon>
        <taxon>Ditrysia</taxon>
        <taxon>Bombycoidea</taxon>
        <taxon>Sphingidae</taxon>
        <taxon>Sphinginae</taxon>
        <taxon>Sphingini</taxon>
        <taxon>Manduca</taxon>
    </lineage>
</organism>
<keyword evidence="5" id="KW-0472">Membrane</keyword>
<evidence type="ECO:0000313" key="7">
    <source>
        <dbReference type="Proteomes" id="UP000791440"/>
    </source>
</evidence>
<dbReference type="PROSITE" id="PS00375">
    <property type="entry name" value="UDPGT"/>
    <property type="match status" value="1"/>
</dbReference>
<keyword evidence="5" id="KW-0812">Transmembrane</keyword>
<keyword evidence="5" id="KW-1133">Transmembrane helix</keyword>
<dbReference type="PANTHER" id="PTHR48043:SF159">
    <property type="entry name" value="EG:EG0003.4 PROTEIN-RELATED"/>
    <property type="match status" value="1"/>
</dbReference>
<evidence type="ECO:0000313" key="6">
    <source>
        <dbReference type="EMBL" id="KAG6458622.1"/>
    </source>
</evidence>
<reference evidence="6" key="1">
    <citation type="journal article" date="2016" name="Insect Biochem. Mol. Biol.">
        <title>Multifaceted biological insights from a draft genome sequence of the tobacco hornworm moth, Manduca sexta.</title>
        <authorList>
            <person name="Kanost M.R."/>
            <person name="Arrese E.L."/>
            <person name="Cao X."/>
            <person name="Chen Y.R."/>
            <person name="Chellapilla S."/>
            <person name="Goldsmith M.R."/>
            <person name="Grosse-Wilde E."/>
            <person name="Heckel D.G."/>
            <person name="Herndon N."/>
            <person name="Jiang H."/>
            <person name="Papanicolaou A."/>
            <person name="Qu J."/>
            <person name="Soulages J.L."/>
            <person name="Vogel H."/>
            <person name="Walters J."/>
            <person name="Waterhouse R.M."/>
            <person name="Ahn S.J."/>
            <person name="Almeida F.C."/>
            <person name="An C."/>
            <person name="Aqrawi P."/>
            <person name="Bretschneider A."/>
            <person name="Bryant W.B."/>
            <person name="Bucks S."/>
            <person name="Chao H."/>
            <person name="Chevignon G."/>
            <person name="Christen J.M."/>
            <person name="Clarke D.F."/>
            <person name="Dittmer N.T."/>
            <person name="Ferguson L.C.F."/>
            <person name="Garavelou S."/>
            <person name="Gordon K.H.J."/>
            <person name="Gunaratna R.T."/>
            <person name="Han Y."/>
            <person name="Hauser F."/>
            <person name="He Y."/>
            <person name="Heidel-Fischer H."/>
            <person name="Hirsh A."/>
            <person name="Hu Y."/>
            <person name="Jiang H."/>
            <person name="Kalra D."/>
            <person name="Klinner C."/>
            <person name="Konig C."/>
            <person name="Kovar C."/>
            <person name="Kroll A.R."/>
            <person name="Kuwar S.S."/>
            <person name="Lee S.L."/>
            <person name="Lehman R."/>
            <person name="Li K."/>
            <person name="Li Z."/>
            <person name="Liang H."/>
            <person name="Lovelace S."/>
            <person name="Lu Z."/>
            <person name="Mansfield J.H."/>
            <person name="McCulloch K.J."/>
            <person name="Mathew T."/>
            <person name="Morton B."/>
            <person name="Muzny D.M."/>
            <person name="Neunemann D."/>
            <person name="Ongeri F."/>
            <person name="Pauchet Y."/>
            <person name="Pu L.L."/>
            <person name="Pyrousis I."/>
            <person name="Rao X.J."/>
            <person name="Redding A."/>
            <person name="Roesel C."/>
            <person name="Sanchez-Gracia A."/>
            <person name="Schaack S."/>
            <person name="Shukla A."/>
            <person name="Tetreau G."/>
            <person name="Wang Y."/>
            <person name="Xiong G.H."/>
            <person name="Traut W."/>
            <person name="Walsh T.K."/>
            <person name="Worley K.C."/>
            <person name="Wu D."/>
            <person name="Wu W."/>
            <person name="Wu Y.Q."/>
            <person name="Zhang X."/>
            <person name="Zou Z."/>
            <person name="Zucker H."/>
            <person name="Briscoe A.D."/>
            <person name="Burmester T."/>
            <person name="Clem R.J."/>
            <person name="Feyereisen R."/>
            <person name="Grimmelikhuijzen C.J.P."/>
            <person name="Hamodrakas S.J."/>
            <person name="Hansson B.S."/>
            <person name="Huguet E."/>
            <person name="Jermiin L.S."/>
            <person name="Lan Q."/>
            <person name="Lehman H.K."/>
            <person name="Lorenzen M."/>
            <person name="Merzendorfer H."/>
            <person name="Michalopoulos I."/>
            <person name="Morton D.B."/>
            <person name="Muthukrishnan S."/>
            <person name="Oakeshott J.G."/>
            <person name="Palmer W."/>
            <person name="Park Y."/>
            <person name="Passarelli A.L."/>
            <person name="Rozas J."/>
            <person name="Schwartz L.M."/>
            <person name="Smith W."/>
            <person name="Southgate A."/>
            <person name="Vilcinskas A."/>
            <person name="Vogt R."/>
            <person name="Wang P."/>
            <person name="Werren J."/>
            <person name="Yu X.Q."/>
            <person name="Zhou J.J."/>
            <person name="Brown S.J."/>
            <person name="Scherer S.E."/>
            <person name="Richards S."/>
            <person name="Blissard G.W."/>
        </authorList>
    </citation>
    <scope>NUCLEOTIDE SEQUENCE</scope>
</reference>
<reference evidence="6" key="2">
    <citation type="submission" date="2020-12" db="EMBL/GenBank/DDBJ databases">
        <authorList>
            <person name="Kanost M."/>
        </authorList>
    </citation>
    <scope>NUCLEOTIDE SEQUENCE</scope>
</reference>
<dbReference type="AlphaFoldDB" id="A0A921ZIH6"/>
<evidence type="ECO:0000256" key="1">
    <source>
        <dbReference type="ARBA" id="ARBA00009995"/>
    </source>
</evidence>
<gene>
    <name evidence="6" type="ORF">O3G_MSEX010949</name>
</gene>
<dbReference type="InterPro" id="IPR002213">
    <property type="entry name" value="UDP_glucos_trans"/>
</dbReference>
<dbReference type="EMBL" id="JH668589">
    <property type="protein sequence ID" value="KAG6458622.1"/>
    <property type="molecule type" value="Genomic_DNA"/>
</dbReference>
<comment type="catalytic activity">
    <reaction evidence="5">
        <text>glucuronate acceptor + UDP-alpha-D-glucuronate = acceptor beta-D-glucuronoside + UDP + H(+)</text>
        <dbReference type="Rhea" id="RHEA:21032"/>
        <dbReference type="ChEBI" id="CHEBI:15378"/>
        <dbReference type="ChEBI" id="CHEBI:58052"/>
        <dbReference type="ChEBI" id="CHEBI:58223"/>
        <dbReference type="ChEBI" id="CHEBI:132367"/>
        <dbReference type="ChEBI" id="CHEBI:132368"/>
        <dbReference type="EC" id="2.4.1.17"/>
    </reaction>
</comment>
<protein>
    <recommendedName>
        <fullName evidence="5">UDP-glucuronosyltransferase</fullName>
        <ecNumber evidence="5">2.4.1.17</ecNumber>
    </recommendedName>
</protein>
<proteinExistence type="inferred from homology"/>
<dbReference type="GO" id="GO:0015020">
    <property type="term" value="F:glucuronosyltransferase activity"/>
    <property type="evidence" value="ECO:0007669"/>
    <property type="project" value="UniProtKB-EC"/>
</dbReference>
<comment type="similarity">
    <text evidence="1 4">Belongs to the UDP-glycosyltransferase family.</text>
</comment>
<dbReference type="InterPro" id="IPR035595">
    <property type="entry name" value="UDP_glycos_trans_CS"/>
</dbReference>
<evidence type="ECO:0000256" key="2">
    <source>
        <dbReference type="ARBA" id="ARBA00022676"/>
    </source>
</evidence>
<dbReference type="Proteomes" id="UP000791440">
    <property type="component" value="Unassembled WGS sequence"/>
</dbReference>
<name>A0A921ZIH6_MANSE</name>
<keyword evidence="2 4" id="KW-0328">Glycosyltransferase</keyword>
<evidence type="ECO:0000256" key="4">
    <source>
        <dbReference type="RuleBase" id="RU003718"/>
    </source>
</evidence>
<evidence type="ECO:0000256" key="3">
    <source>
        <dbReference type="ARBA" id="ARBA00022679"/>
    </source>
</evidence>
<comment type="caution">
    <text evidence="6">The sequence shown here is derived from an EMBL/GenBank/DDBJ whole genome shotgun (WGS) entry which is preliminary data.</text>
</comment>